<keyword evidence="3" id="KW-1185">Reference proteome</keyword>
<organism evidence="2 3">
    <name type="scientific">Tritrichomonas musculus</name>
    <dbReference type="NCBI Taxonomy" id="1915356"/>
    <lineage>
        <taxon>Eukaryota</taxon>
        <taxon>Metamonada</taxon>
        <taxon>Parabasalia</taxon>
        <taxon>Tritrichomonadida</taxon>
        <taxon>Tritrichomonadidae</taxon>
        <taxon>Tritrichomonas</taxon>
    </lineage>
</organism>
<evidence type="ECO:0000256" key="1">
    <source>
        <dbReference type="SAM" id="MobiDB-lite"/>
    </source>
</evidence>
<accession>A0ABR2L9B0</accession>
<dbReference type="PROSITE" id="PS51257">
    <property type="entry name" value="PROKAR_LIPOPROTEIN"/>
    <property type="match status" value="1"/>
</dbReference>
<dbReference type="InterPro" id="IPR032675">
    <property type="entry name" value="LRR_dom_sf"/>
</dbReference>
<dbReference type="SUPFAM" id="SSF52047">
    <property type="entry name" value="RNI-like"/>
    <property type="match status" value="1"/>
</dbReference>
<evidence type="ECO:0000313" key="2">
    <source>
        <dbReference type="EMBL" id="KAK8899571.1"/>
    </source>
</evidence>
<feature type="compositionally biased region" description="Low complexity" evidence="1">
    <location>
        <begin position="588"/>
        <end position="608"/>
    </location>
</feature>
<name>A0ABR2L9B0_9EUKA</name>
<protein>
    <submittedName>
        <fullName evidence="2">Uncharacterized protein</fullName>
    </submittedName>
</protein>
<gene>
    <name evidence="2" type="ORF">M9Y10_001887</name>
</gene>
<evidence type="ECO:0000313" key="3">
    <source>
        <dbReference type="Proteomes" id="UP001470230"/>
    </source>
</evidence>
<reference evidence="2 3" key="1">
    <citation type="submission" date="2024-04" db="EMBL/GenBank/DDBJ databases">
        <title>Tritrichomonas musculus Genome.</title>
        <authorList>
            <person name="Alves-Ferreira E."/>
            <person name="Grigg M."/>
            <person name="Lorenzi H."/>
            <person name="Galac M."/>
        </authorList>
    </citation>
    <scope>NUCLEOTIDE SEQUENCE [LARGE SCALE GENOMIC DNA]</scope>
    <source>
        <strain evidence="2 3">EAF2021</strain>
    </source>
</reference>
<feature type="region of interest" description="Disordered" evidence="1">
    <location>
        <begin position="583"/>
        <end position="612"/>
    </location>
</feature>
<dbReference type="Gene3D" id="3.80.10.10">
    <property type="entry name" value="Ribonuclease Inhibitor"/>
    <property type="match status" value="1"/>
</dbReference>
<dbReference type="Proteomes" id="UP001470230">
    <property type="component" value="Unassembled WGS sequence"/>
</dbReference>
<dbReference type="EMBL" id="JAPFFF010000001">
    <property type="protein sequence ID" value="KAK8899571.1"/>
    <property type="molecule type" value="Genomic_DNA"/>
</dbReference>
<comment type="caution">
    <text evidence="2">The sequence shown here is derived from an EMBL/GenBank/DDBJ whole genome shotgun (WGS) entry which is preliminary data.</text>
</comment>
<proteinExistence type="predicted"/>
<sequence length="973" mass="111268">MRKNADLSSYLKSINPIFSVFSCQFVVTEWVHSIIQGKNKTRSNQDRYLVVATPGIFLFKANNFLPGFFLERIFPFVSIIKIEVDPKYIKITKSKAPNNSDDCQLMFKTVNQVIIAAKIHSIREALFGDTGLPYEIKIDSTLENDFNRQKYTYHSTSKIIDIFLSYATLFDFQKLQSSKLDAVCPLLNQIQDNKTLELNSELISKPYLSSIAATLSIDNDIREVRVCDINLGAIQYQKFFISVLQRTKSVRRLIFIRVAFEDSDFLQLSLFMQSNSIFCGDEWIFDNCDFSKPDQTKFDLFFSSFKNYQHPIRILTFNHCHFSLMVFEKVIRDILFSNCFHSLEVLWITNIEYPDVVLSFLVQLISSDLLIKGQKLNTLSIIDCFIDLSDLFDKMVKLNPAFLSNKNNLIDFENDGFGLITANFSGNSFWSPVTDKLYIALNKRANLIFKKCTFSDESLASLFQALSLHKGSSLHLDFSGIVVSEKDWLIFRKEVMRDPSLLHIQTDKKGDQGVEDNSDTVPHISKFRPLCLNTLTELVWDNNIINSKNAQAFVNFLKEQPHLKALSINDCINPHSTMKRKSSLSAVSHSLNNDSSSSLIDTNNNSSSQRRKSGHFYFPRSSELEKSHSENLNGNSVNLEKEIEFIILCFIDFAKSSKLASFRIRSSSQLTCIGPQLFPLLDELLKSPKLRVLDIFGQNIGDINLSKVTNSIPNTLEELVFDCNSNSAQALLRVLEQIIRDSNSSSSNNMTDDSDVSERHVLSLKKVTFPDFDVKNLLSKLSISEKVEYQTKFEILKREYFKLFQPSDYIDSSYEQSLKYGSNGNCKKKNTNSTDICNNIELNYALSKIRQYQNFSQLDEEVENFDNENYESFFNDDNDNFIDNFKDEKSMKRKKIPSIAITLGTSNEQSFISLNDGENPSSSFTLNNEITDSILNECGLSDQKNDPMIAVMERFSFEFSLEALTQKIEAQSS</sequence>